<dbReference type="EMBL" id="CP012357">
    <property type="protein sequence ID" value="AKX34108.1"/>
    <property type="molecule type" value="Genomic_DNA"/>
</dbReference>
<dbReference type="KEGG" id="sll:SLITO_v1c04550"/>
<dbReference type="AlphaFoldDB" id="A0A0K1W1Q7"/>
<dbReference type="PATRIC" id="fig|216942.3.peg.458"/>
<dbReference type="Proteomes" id="UP000067476">
    <property type="component" value="Chromosome"/>
</dbReference>
<organism evidence="2 3">
    <name type="scientific">Spiroplasma litorale</name>
    <dbReference type="NCBI Taxonomy" id="216942"/>
    <lineage>
        <taxon>Bacteria</taxon>
        <taxon>Bacillati</taxon>
        <taxon>Mycoplasmatota</taxon>
        <taxon>Mollicutes</taxon>
        <taxon>Entomoplasmatales</taxon>
        <taxon>Spiroplasmataceae</taxon>
        <taxon>Spiroplasma</taxon>
    </lineage>
</organism>
<protein>
    <submittedName>
        <fullName evidence="2">Uncharacterized protein</fullName>
    </submittedName>
</protein>
<keyword evidence="1" id="KW-0175">Coiled coil</keyword>
<name>A0A0K1W1Q7_9MOLU</name>
<dbReference type="RefSeq" id="WP_075058200.1">
    <property type="nucleotide sequence ID" value="NZ_CP012357.1"/>
</dbReference>
<sequence>MKHVYDKNSIWKRKKTVSDLEKVIEEIEKEENNKLNYINFSNNKDLDKEIEILKLQKEILELKAKLGEKDKESEN</sequence>
<keyword evidence="3" id="KW-1185">Reference proteome</keyword>
<accession>A0A0K1W1Q7</accession>
<proteinExistence type="predicted"/>
<evidence type="ECO:0000313" key="3">
    <source>
        <dbReference type="Proteomes" id="UP000067476"/>
    </source>
</evidence>
<feature type="coiled-coil region" evidence="1">
    <location>
        <begin position="13"/>
        <end position="72"/>
    </location>
</feature>
<evidence type="ECO:0000313" key="2">
    <source>
        <dbReference type="EMBL" id="AKX34108.1"/>
    </source>
</evidence>
<evidence type="ECO:0000256" key="1">
    <source>
        <dbReference type="SAM" id="Coils"/>
    </source>
</evidence>
<dbReference type="STRING" id="216942.SLITO_v1c04550"/>
<reference evidence="2 3" key="1">
    <citation type="journal article" date="2015" name="Genome Announc.">
        <title>Complete Genome Sequence of Spiroplasma litorale TN-1T (DSM 21781), a Bacterium Isolated from a Green-Eyed Horsefly (Tabanus nigrovittatus).</title>
        <authorList>
            <person name="Lo W.S."/>
            <person name="Lai Y.C."/>
            <person name="Lien Y.W."/>
            <person name="Wang T.H."/>
            <person name="Kuo C.H."/>
        </authorList>
    </citation>
    <scope>NUCLEOTIDE SEQUENCE [LARGE SCALE GENOMIC DNA]</scope>
    <source>
        <strain evidence="2 3">TN-1</strain>
    </source>
</reference>
<gene>
    <name evidence="2" type="ORF">SLITO_v1c04550</name>
</gene>